<keyword evidence="5" id="KW-1003">Cell membrane</keyword>
<dbReference type="EMBL" id="CP003349">
    <property type="protein sequence ID" value="AFD05752.1"/>
    <property type="molecule type" value="Genomic_DNA"/>
</dbReference>
<dbReference type="GO" id="GO:0048038">
    <property type="term" value="F:quinone binding"/>
    <property type="evidence" value="ECO:0007669"/>
    <property type="project" value="UniProtKB-KW"/>
</dbReference>
<evidence type="ECO:0000313" key="8">
    <source>
        <dbReference type="EMBL" id="AFD05752.1"/>
    </source>
</evidence>
<keyword evidence="3 5" id="KW-1133">Transmembrane helix</keyword>
<dbReference type="AlphaFoldDB" id="H8KY14"/>
<feature type="transmembrane region" description="Helical" evidence="5">
    <location>
        <begin position="209"/>
        <end position="235"/>
    </location>
</feature>
<dbReference type="GO" id="GO:0012505">
    <property type="term" value="C:endomembrane system"/>
    <property type="evidence" value="ECO:0007669"/>
    <property type="project" value="UniProtKB-SubCell"/>
</dbReference>
<comment type="subunit">
    <text evidence="5">NDH-1 is composed of 14 different subunits. Subunits NuoA, H, J, K, L, M, N constitute the membrane sector of the complex.</text>
</comment>
<feature type="transmembrane region" description="Helical" evidence="5">
    <location>
        <begin position="350"/>
        <end position="371"/>
    </location>
</feature>
<accession>H8KY14</accession>
<dbReference type="GO" id="GO:0050136">
    <property type="term" value="F:NADH dehydrogenase (quinone) (non-electrogenic) activity"/>
    <property type="evidence" value="ECO:0007669"/>
    <property type="project" value="UniProtKB-UniRule"/>
</dbReference>
<evidence type="ECO:0000256" key="6">
    <source>
        <dbReference type="RuleBase" id="RU000320"/>
    </source>
</evidence>
<dbReference type="InterPro" id="IPR001750">
    <property type="entry name" value="ND/Mrp_TM"/>
</dbReference>
<comment type="function">
    <text evidence="5">NDH-1 shuttles electrons from NADH, via FMN and iron-sulfur (Fe-S) centers, to quinones in the respiratory chain. The immediate electron acceptor for the enzyme in this species is believed to be a menaquinone. Couples the redox reaction to proton translocation (for every two electrons transferred, four hydrogen ions are translocated across the cytoplasmic membrane), and thus conserves the redox energy in a proton gradient.</text>
</comment>
<keyword evidence="2 5" id="KW-0812">Transmembrane</keyword>
<reference evidence="8" key="1">
    <citation type="submission" date="2012-02" db="EMBL/GenBank/DDBJ databases">
        <title>The complete genome of Solitalea canadensis DSM 3403.</title>
        <authorList>
            <consortium name="US DOE Joint Genome Institute (JGI-PGF)"/>
            <person name="Lucas S."/>
            <person name="Copeland A."/>
            <person name="Lapidus A."/>
            <person name="Glavina del Rio T."/>
            <person name="Dalin E."/>
            <person name="Tice H."/>
            <person name="Bruce D."/>
            <person name="Goodwin L."/>
            <person name="Pitluck S."/>
            <person name="Peters L."/>
            <person name="Ovchinnikova G."/>
            <person name="Lu M."/>
            <person name="Kyrpides N."/>
            <person name="Mavromatis K."/>
            <person name="Ivanova N."/>
            <person name="Brettin T."/>
            <person name="Detter J.C."/>
            <person name="Han C."/>
            <person name="Larimer F."/>
            <person name="Land M."/>
            <person name="Hauser L."/>
            <person name="Markowitz V."/>
            <person name="Cheng J.-F."/>
            <person name="Hugenholtz P."/>
            <person name="Woyke T."/>
            <person name="Wu D."/>
            <person name="Spring S."/>
            <person name="Schroeder M."/>
            <person name="Kopitz M."/>
            <person name="Brambilla E."/>
            <person name="Klenk H.-P."/>
            <person name="Eisen J.A."/>
        </authorList>
    </citation>
    <scope>NUCLEOTIDE SEQUENCE</scope>
    <source>
        <strain evidence="8">DSM 3403</strain>
    </source>
</reference>
<evidence type="ECO:0000256" key="4">
    <source>
        <dbReference type="ARBA" id="ARBA00023136"/>
    </source>
</evidence>
<feature type="transmembrane region" description="Helical" evidence="5">
    <location>
        <begin position="392"/>
        <end position="413"/>
    </location>
</feature>
<feature type="transmembrane region" description="Helical" evidence="5">
    <location>
        <begin position="91"/>
        <end position="109"/>
    </location>
</feature>
<protein>
    <recommendedName>
        <fullName evidence="5">NADH-quinone oxidoreductase subunit N</fullName>
        <ecNumber evidence="5">7.1.1.-</ecNumber>
    </recommendedName>
    <alternativeName>
        <fullName evidence="5">NADH dehydrogenase I subunit N</fullName>
    </alternativeName>
    <alternativeName>
        <fullName evidence="5">NDH-1 subunit N</fullName>
    </alternativeName>
</protein>
<feature type="transmembrane region" description="Helical" evidence="5">
    <location>
        <begin position="297"/>
        <end position="316"/>
    </location>
</feature>
<gene>
    <name evidence="5" type="primary">nuoN</name>
    <name evidence="8" type="ordered locus">Solca_0627</name>
</gene>
<comment type="subcellular location">
    <subcellularLocation>
        <location evidence="5">Cell inner membrane</location>
        <topology evidence="5">Multi-pass membrane protein</topology>
    </subcellularLocation>
    <subcellularLocation>
        <location evidence="1">Endomembrane system</location>
        <topology evidence="1">Multi-pass membrane protein</topology>
    </subcellularLocation>
    <subcellularLocation>
        <location evidence="6">Membrane</location>
        <topology evidence="6">Multi-pass membrane protein</topology>
    </subcellularLocation>
</comment>
<feature type="transmembrane region" description="Helical" evidence="5">
    <location>
        <begin position="145"/>
        <end position="166"/>
    </location>
</feature>
<feature type="transmembrane region" description="Helical" evidence="5">
    <location>
        <begin position="49"/>
        <end position="71"/>
    </location>
</feature>
<keyword evidence="5" id="KW-0874">Quinone</keyword>
<feature type="transmembrane region" description="Helical" evidence="5">
    <location>
        <begin position="323"/>
        <end position="344"/>
    </location>
</feature>
<feature type="transmembrane region" description="Helical" evidence="5">
    <location>
        <begin position="256"/>
        <end position="277"/>
    </location>
</feature>
<evidence type="ECO:0000256" key="2">
    <source>
        <dbReference type="ARBA" id="ARBA00022692"/>
    </source>
</evidence>
<dbReference type="OrthoDB" id="9811718at2"/>
<dbReference type="GO" id="GO:0008137">
    <property type="term" value="F:NADH dehydrogenase (ubiquinone) activity"/>
    <property type="evidence" value="ECO:0007669"/>
    <property type="project" value="InterPro"/>
</dbReference>
<evidence type="ECO:0000256" key="3">
    <source>
        <dbReference type="ARBA" id="ARBA00022989"/>
    </source>
</evidence>
<feature type="transmembrane region" description="Helical" evidence="5">
    <location>
        <begin position="121"/>
        <end position="139"/>
    </location>
</feature>
<feature type="transmembrane region" description="Helical" evidence="5">
    <location>
        <begin position="475"/>
        <end position="495"/>
    </location>
</feature>
<sequence length="505" mass="55588">MEQFIEHIQTSIADVLGSWMYLLPEISLTIFFLTAIFGDLFFSKKIKNIVPIITLSGLAVALIEVIDQFLLVHSEPVMLFSQMLRLDHTAIWYKLLILFSGIIVVLFSLRDFKLRNTEKGSSEYFSLVLVVTIGLNFMIMAQNLLMIYLSVEFVSVCSYVLAASLTGHKRSEESGMKYALFGAVGSAVMLYGMSLLYGFTGTLSLLDPAFYVGLSSMNFMVAAIALLLTIAGLFFKISAFPMHVWVPDVYEGAPTPITTFLSVGPKAAGIALLINFVLALNNTGNNTGSVFLYSTEVFMAIVAIVTMCIGNFSALWQNNVKRLMAYSAIGQSGFILMGIAAYSLTGQKAILYFLFVYAFANIGAFLVIGYFSNVFHSEELDDYKGMGMKYPVVAACMVVFMVSLTGLPPTAGFVGKFLILSSAVEAYTIGGNVLLLIMVIFGVINTVVSLFYYLKIPLNLYLRKPKTEIALDKGNILYSVIIVFLAIITIILGIFPHKLMELMNL</sequence>
<keyword evidence="5" id="KW-0813">Transport</keyword>
<feature type="transmembrane region" description="Helical" evidence="5">
    <location>
        <begin position="178"/>
        <end position="197"/>
    </location>
</feature>
<dbReference type="GO" id="GO:0042773">
    <property type="term" value="P:ATP synthesis coupled electron transport"/>
    <property type="evidence" value="ECO:0007669"/>
    <property type="project" value="InterPro"/>
</dbReference>
<dbReference type="HAMAP" id="MF_00445">
    <property type="entry name" value="NDH1_NuoN_1"/>
    <property type="match status" value="1"/>
</dbReference>
<keyword evidence="5" id="KW-0997">Cell inner membrane</keyword>
<keyword evidence="5" id="KW-0520">NAD</keyword>
<organism evidence="8 9">
    <name type="scientific">Solitalea canadensis (strain ATCC 29591 / DSM 3403 / JCM 21819 / LMG 8368 / NBRC 15130 / NCIMB 12057 / USAM 9D)</name>
    <name type="common">Flexibacter canadensis</name>
    <dbReference type="NCBI Taxonomy" id="929556"/>
    <lineage>
        <taxon>Bacteria</taxon>
        <taxon>Pseudomonadati</taxon>
        <taxon>Bacteroidota</taxon>
        <taxon>Sphingobacteriia</taxon>
        <taxon>Sphingobacteriales</taxon>
        <taxon>Sphingobacteriaceae</taxon>
        <taxon>Solitalea</taxon>
    </lineage>
</organism>
<dbReference type="Pfam" id="PF00361">
    <property type="entry name" value="Proton_antipo_M"/>
    <property type="match status" value="1"/>
</dbReference>
<evidence type="ECO:0000313" key="9">
    <source>
        <dbReference type="Proteomes" id="UP000007590"/>
    </source>
</evidence>
<evidence type="ECO:0000259" key="7">
    <source>
        <dbReference type="Pfam" id="PF00361"/>
    </source>
</evidence>
<feature type="transmembrane region" description="Helical" evidence="5">
    <location>
        <begin position="433"/>
        <end position="454"/>
    </location>
</feature>
<dbReference type="STRING" id="929556.Solca_0627"/>
<keyword evidence="5" id="KW-1278">Translocase</keyword>
<comment type="catalytic activity">
    <reaction evidence="5">
        <text>a quinone + NADH + 5 H(+)(in) = a quinol + NAD(+) + 4 H(+)(out)</text>
        <dbReference type="Rhea" id="RHEA:57888"/>
        <dbReference type="ChEBI" id="CHEBI:15378"/>
        <dbReference type="ChEBI" id="CHEBI:24646"/>
        <dbReference type="ChEBI" id="CHEBI:57540"/>
        <dbReference type="ChEBI" id="CHEBI:57945"/>
        <dbReference type="ChEBI" id="CHEBI:132124"/>
    </reaction>
</comment>
<dbReference type="RefSeq" id="WP_014678980.1">
    <property type="nucleotide sequence ID" value="NC_017770.1"/>
</dbReference>
<dbReference type="HOGENOM" id="CLU_007100_1_5_10"/>
<proteinExistence type="inferred from homology"/>
<dbReference type="eggNOG" id="COG1007">
    <property type="taxonomic scope" value="Bacteria"/>
</dbReference>
<dbReference type="KEGG" id="scn:Solca_0627"/>
<feature type="transmembrane region" description="Helical" evidence="5">
    <location>
        <begin position="20"/>
        <end position="42"/>
    </location>
</feature>
<keyword evidence="4 5" id="KW-0472">Membrane</keyword>
<keyword evidence="9" id="KW-1185">Reference proteome</keyword>
<evidence type="ECO:0000256" key="1">
    <source>
        <dbReference type="ARBA" id="ARBA00004127"/>
    </source>
</evidence>
<evidence type="ECO:0000256" key="5">
    <source>
        <dbReference type="HAMAP-Rule" id="MF_00445"/>
    </source>
</evidence>
<dbReference type="GO" id="GO:0005886">
    <property type="term" value="C:plasma membrane"/>
    <property type="evidence" value="ECO:0007669"/>
    <property type="project" value="UniProtKB-SubCell"/>
</dbReference>
<dbReference type="NCBIfam" id="TIGR01770">
    <property type="entry name" value="NDH_I_N"/>
    <property type="match status" value="1"/>
</dbReference>
<dbReference type="Proteomes" id="UP000007590">
    <property type="component" value="Chromosome"/>
</dbReference>
<name>H8KY14_SOLCM</name>
<comment type="similarity">
    <text evidence="5">Belongs to the complex I subunit 2 family.</text>
</comment>
<feature type="domain" description="NADH:quinone oxidoreductase/Mrp antiporter transmembrane" evidence="7">
    <location>
        <begin position="141"/>
        <end position="436"/>
    </location>
</feature>
<dbReference type="EC" id="7.1.1.-" evidence="5"/>
<dbReference type="PANTHER" id="PTHR22773">
    <property type="entry name" value="NADH DEHYDROGENASE"/>
    <property type="match status" value="1"/>
</dbReference>
<dbReference type="InterPro" id="IPR010096">
    <property type="entry name" value="NADH-Q_OxRdtase_suN/2"/>
</dbReference>